<keyword evidence="5" id="KW-0131">Cell cycle</keyword>
<keyword evidence="12" id="KW-1185">Reference proteome</keyword>
<organism evidence="11 12">
    <name type="scientific">Neogobius melanostomus</name>
    <name type="common">round goby</name>
    <dbReference type="NCBI Taxonomy" id="47308"/>
    <lineage>
        <taxon>Eukaryota</taxon>
        <taxon>Metazoa</taxon>
        <taxon>Chordata</taxon>
        <taxon>Craniata</taxon>
        <taxon>Vertebrata</taxon>
        <taxon>Euteleostomi</taxon>
        <taxon>Actinopterygii</taxon>
        <taxon>Neopterygii</taxon>
        <taxon>Teleostei</taxon>
        <taxon>Neoteleostei</taxon>
        <taxon>Acanthomorphata</taxon>
        <taxon>Gobiaria</taxon>
        <taxon>Gobiiformes</taxon>
        <taxon>Gobioidei</taxon>
        <taxon>Gobiidae</taxon>
        <taxon>Benthophilinae</taxon>
        <taxon>Neogobiini</taxon>
        <taxon>Neogobius</taxon>
    </lineage>
</organism>
<accession>A0A8C6WZT4</accession>
<dbReference type="GO" id="GO:0051301">
    <property type="term" value="P:cell division"/>
    <property type="evidence" value="ECO:0007669"/>
    <property type="project" value="UniProtKB-KW"/>
</dbReference>
<evidence type="ECO:0000256" key="2">
    <source>
        <dbReference type="ARBA" id="ARBA00006955"/>
    </source>
</evidence>
<reference evidence="11" key="2">
    <citation type="submission" date="2025-09" db="UniProtKB">
        <authorList>
            <consortium name="Ensembl"/>
        </authorList>
    </citation>
    <scope>IDENTIFICATION</scope>
</reference>
<evidence type="ECO:0000313" key="12">
    <source>
        <dbReference type="Proteomes" id="UP000694523"/>
    </source>
</evidence>
<dbReference type="SUPFAM" id="SSF47954">
    <property type="entry name" value="Cyclin-like"/>
    <property type="match status" value="1"/>
</dbReference>
<evidence type="ECO:0000256" key="5">
    <source>
        <dbReference type="ARBA" id="ARBA00023306"/>
    </source>
</evidence>
<comment type="subunit">
    <text evidence="6">Interacts with the CDK1 protein kinase to form a serine/threonine kinase holoenzyme complex also known as maturation promoting factor (MPF). The cyclin subunit imparts substrate specificity to the complex.</text>
</comment>
<evidence type="ECO:0000256" key="6">
    <source>
        <dbReference type="ARBA" id="ARBA00025821"/>
    </source>
</evidence>
<evidence type="ECO:0000256" key="7">
    <source>
        <dbReference type="ARBA" id="ARBA00040980"/>
    </source>
</evidence>
<dbReference type="Proteomes" id="UP000694523">
    <property type="component" value="Unplaced"/>
</dbReference>
<name>A0A8C6WZT4_9GOBI</name>
<evidence type="ECO:0000256" key="4">
    <source>
        <dbReference type="ARBA" id="ARBA00023127"/>
    </source>
</evidence>
<evidence type="ECO:0000259" key="10">
    <source>
        <dbReference type="SMART" id="SM00385"/>
    </source>
</evidence>
<dbReference type="InterPro" id="IPR013763">
    <property type="entry name" value="Cyclin-like_dom"/>
</dbReference>
<dbReference type="Ensembl" id="ENSNMLT00000048430.1">
    <property type="protein sequence ID" value="ENSNMLP00000043632.1"/>
    <property type="gene ID" value="ENSNMLG00000026433.1"/>
</dbReference>
<evidence type="ECO:0000256" key="8">
    <source>
        <dbReference type="RuleBase" id="RU000383"/>
    </source>
</evidence>
<proteinExistence type="inferred from homology"/>
<dbReference type="InterPro" id="IPR006671">
    <property type="entry name" value="Cyclin_N"/>
</dbReference>
<feature type="domain" description="Cyclin-like" evidence="10">
    <location>
        <begin position="120"/>
        <end position="204"/>
    </location>
</feature>
<dbReference type="Gene3D" id="1.10.472.10">
    <property type="entry name" value="Cyclin-like"/>
    <property type="match status" value="2"/>
</dbReference>
<protein>
    <recommendedName>
        <fullName evidence="7">G2/mitotic-specific cyclin-B2</fullName>
    </recommendedName>
</protein>
<evidence type="ECO:0000313" key="11">
    <source>
        <dbReference type="Ensembl" id="ENSNMLP00000043632.1"/>
    </source>
</evidence>
<evidence type="ECO:0000256" key="1">
    <source>
        <dbReference type="ARBA" id="ARBA00003222"/>
    </source>
</evidence>
<evidence type="ECO:0000256" key="9">
    <source>
        <dbReference type="SAM" id="MobiDB-lite"/>
    </source>
</evidence>
<sequence>MMVWFLTSDPQNAHKRETGAGTRSMSHTMRNRKQKLACKLSDSGFEDELLLTPSPSSDRTEVLPLRPVRTETHSVLLSWYRQYGDTGYKIQKEMEHHFHPCESLVRQPQLNAEARCKLVSWLIPVHKHLSLSFECCCLTINIMDRFLACTPVAADCFQLLGVTALLLASKQVEVCSPSIRHLLSLCCDAFTKEQLCNLECLILPDRHCSLQVRYNRQHRNRCTHRTTTTSGTVSFS</sequence>
<keyword evidence="4 8" id="KW-0195">Cyclin</keyword>
<comment type="function">
    <text evidence="1">Essential for the control of the cell cycle at the G2/M (mitosis) transition.</text>
</comment>
<dbReference type="InterPro" id="IPR036915">
    <property type="entry name" value="Cyclin-like_sf"/>
</dbReference>
<dbReference type="InterPro" id="IPR039361">
    <property type="entry name" value="Cyclin"/>
</dbReference>
<feature type="region of interest" description="Disordered" evidence="9">
    <location>
        <begin position="1"/>
        <end position="31"/>
    </location>
</feature>
<comment type="similarity">
    <text evidence="2">Belongs to the cyclin family. Cyclin AB subfamily.</text>
</comment>
<reference evidence="11" key="1">
    <citation type="submission" date="2025-08" db="UniProtKB">
        <authorList>
            <consortium name="Ensembl"/>
        </authorList>
    </citation>
    <scope>IDENTIFICATION</scope>
</reference>
<dbReference type="SMART" id="SM00385">
    <property type="entry name" value="CYCLIN"/>
    <property type="match status" value="1"/>
</dbReference>
<dbReference type="FunFam" id="1.10.472.10:FF:000001">
    <property type="entry name" value="G2/mitotic-specific cyclin"/>
    <property type="match status" value="1"/>
</dbReference>
<dbReference type="AlphaFoldDB" id="A0A8C6WZT4"/>
<dbReference type="Pfam" id="PF00134">
    <property type="entry name" value="Cyclin_N"/>
    <property type="match status" value="1"/>
</dbReference>
<evidence type="ECO:0000256" key="3">
    <source>
        <dbReference type="ARBA" id="ARBA00022618"/>
    </source>
</evidence>
<dbReference type="PANTHER" id="PTHR10177">
    <property type="entry name" value="CYCLINS"/>
    <property type="match status" value="1"/>
</dbReference>
<keyword evidence="3" id="KW-0132">Cell division</keyword>